<reference evidence="1" key="2">
    <citation type="submission" date="2018-08" db="UniProtKB">
        <authorList>
            <consortium name="EnsemblPlants"/>
        </authorList>
    </citation>
    <scope>IDENTIFICATION</scope>
    <source>
        <strain evidence="1">Yugu1</strain>
    </source>
</reference>
<keyword evidence="2" id="KW-1185">Reference proteome</keyword>
<sequence length="34" mass="3927">MHFSRIISSAKWPRQDTMCILLHANSTTNNLPLE</sequence>
<reference evidence="2" key="1">
    <citation type="journal article" date="2012" name="Nat. Biotechnol.">
        <title>Reference genome sequence of the model plant Setaria.</title>
        <authorList>
            <person name="Bennetzen J.L."/>
            <person name="Schmutz J."/>
            <person name="Wang H."/>
            <person name="Percifield R."/>
            <person name="Hawkins J."/>
            <person name="Pontaroli A.C."/>
            <person name="Estep M."/>
            <person name="Feng L."/>
            <person name="Vaughn J.N."/>
            <person name="Grimwood J."/>
            <person name="Jenkins J."/>
            <person name="Barry K."/>
            <person name="Lindquist E."/>
            <person name="Hellsten U."/>
            <person name="Deshpande S."/>
            <person name="Wang X."/>
            <person name="Wu X."/>
            <person name="Mitros T."/>
            <person name="Triplett J."/>
            <person name="Yang X."/>
            <person name="Ye C.Y."/>
            <person name="Mauro-Herrera M."/>
            <person name="Wang L."/>
            <person name="Li P."/>
            <person name="Sharma M."/>
            <person name="Sharma R."/>
            <person name="Ronald P.C."/>
            <person name="Panaud O."/>
            <person name="Kellogg E.A."/>
            <person name="Brutnell T.P."/>
            <person name="Doust A.N."/>
            <person name="Tuskan G.A."/>
            <person name="Rokhsar D."/>
            <person name="Devos K.M."/>
        </authorList>
    </citation>
    <scope>NUCLEOTIDE SEQUENCE [LARGE SCALE GENOMIC DNA]</scope>
    <source>
        <strain evidence="2">cv. Yugu1</strain>
    </source>
</reference>
<dbReference type="InParanoid" id="K3YNP2"/>
<organism evidence="1 2">
    <name type="scientific">Setaria italica</name>
    <name type="common">Foxtail millet</name>
    <name type="synonym">Panicum italicum</name>
    <dbReference type="NCBI Taxonomy" id="4555"/>
    <lineage>
        <taxon>Eukaryota</taxon>
        <taxon>Viridiplantae</taxon>
        <taxon>Streptophyta</taxon>
        <taxon>Embryophyta</taxon>
        <taxon>Tracheophyta</taxon>
        <taxon>Spermatophyta</taxon>
        <taxon>Magnoliopsida</taxon>
        <taxon>Liliopsida</taxon>
        <taxon>Poales</taxon>
        <taxon>Poaceae</taxon>
        <taxon>PACMAD clade</taxon>
        <taxon>Panicoideae</taxon>
        <taxon>Panicodae</taxon>
        <taxon>Paniceae</taxon>
        <taxon>Cenchrinae</taxon>
        <taxon>Setaria</taxon>
    </lineage>
</organism>
<evidence type="ECO:0000313" key="1">
    <source>
        <dbReference type="EnsemblPlants" id="KQL02721"/>
    </source>
</evidence>
<dbReference type="Gramene" id="KQL02721">
    <property type="protein sequence ID" value="KQL02721"/>
    <property type="gene ID" value="SETIT_015884mg"/>
</dbReference>
<dbReference type="EnsemblPlants" id="KQL02721">
    <property type="protein sequence ID" value="KQL02721"/>
    <property type="gene ID" value="SETIT_015884mg"/>
</dbReference>
<dbReference type="EMBL" id="AGNK02004000">
    <property type="status" value="NOT_ANNOTATED_CDS"/>
    <property type="molecule type" value="Genomic_DNA"/>
</dbReference>
<dbReference type="AlphaFoldDB" id="K3YNP2"/>
<protein>
    <submittedName>
        <fullName evidence="1">Uncharacterized protein</fullName>
    </submittedName>
</protein>
<accession>K3YNP2</accession>
<evidence type="ECO:0000313" key="2">
    <source>
        <dbReference type="Proteomes" id="UP000004995"/>
    </source>
</evidence>
<dbReference type="Proteomes" id="UP000004995">
    <property type="component" value="Unassembled WGS sequence"/>
</dbReference>
<proteinExistence type="predicted"/>
<dbReference type="HOGENOM" id="CLU_3377958_0_0_1"/>
<name>K3YNP2_SETIT</name>